<evidence type="ECO:0000259" key="6">
    <source>
        <dbReference type="PROSITE" id="PS51898"/>
    </source>
</evidence>
<accession>A0AB74EW27</accession>
<organism evidence="7 8">
    <name type="scientific">Eubacterium callanderi</name>
    <dbReference type="NCBI Taxonomy" id="53442"/>
    <lineage>
        <taxon>Bacteria</taxon>
        <taxon>Bacillati</taxon>
        <taxon>Bacillota</taxon>
        <taxon>Clostridia</taxon>
        <taxon>Eubacteriales</taxon>
        <taxon>Eubacteriaceae</taxon>
        <taxon>Eubacterium</taxon>
    </lineage>
</organism>
<evidence type="ECO:0000256" key="5">
    <source>
        <dbReference type="ARBA" id="ARBA00023172"/>
    </source>
</evidence>
<sequence length="386" mass="44958">MARTKYKKKVKNGNTYYFYRLNHKNLKRPRDLYGKTVQELKDKIEALTYQLDRNVKSSKVLFGDYLKTWLDSVHSVNKKAGTIAHYNSIYDNYIKGSILFDIRLSELSALDVQDYLNALLAQGKSYGIANSVKKIISPCIRYAYTQQRILTDFSRSVKIQKPNDTEEPSKVNPMTKDEQERFIKAIAGTSYEVLFLTALYTGARLGELLALTWNDIDFTHCEIKISKTLEYQKDKTTNKFTHKVVAPKTVTSNRTIPYPEFLTPYLKKTHTKLLEDKLRLQNRFEDHNLVFSNRFGGYLHGPAIRTNMEEILDKANLPHFRFHDLRHTYATRLFEMGEQPKTIQTILGHNNISTTLNVYTHVLKELTIKTAYKMNKLNTEFQIKNE</sequence>
<dbReference type="InterPro" id="IPR010998">
    <property type="entry name" value="Integrase_recombinase_N"/>
</dbReference>
<comment type="similarity">
    <text evidence="2">Belongs to the 'phage' integrase family.</text>
</comment>
<comment type="caution">
    <text evidence="7">The sequence shown here is derived from an EMBL/GenBank/DDBJ whole genome shotgun (WGS) entry which is preliminary data.</text>
</comment>
<evidence type="ECO:0000256" key="4">
    <source>
        <dbReference type="ARBA" id="ARBA00023125"/>
    </source>
</evidence>
<dbReference type="CDD" id="cd01189">
    <property type="entry name" value="INT_ICEBs1_C_like"/>
    <property type="match status" value="1"/>
</dbReference>
<dbReference type="Proteomes" id="UP000184012">
    <property type="component" value="Unassembled WGS sequence"/>
</dbReference>
<dbReference type="InterPro" id="IPR002104">
    <property type="entry name" value="Integrase_catalytic"/>
</dbReference>
<dbReference type="EMBL" id="FRBP01000001">
    <property type="protein sequence ID" value="SHK94705.1"/>
    <property type="molecule type" value="Genomic_DNA"/>
</dbReference>
<evidence type="ECO:0000256" key="2">
    <source>
        <dbReference type="ARBA" id="ARBA00008857"/>
    </source>
</evidence>
<dbReference type="GO" id="GO:0006310">
    <property type="term" value="P:DNA recombination"/>
    <property type="evidence" value="ECO:0007669"/>
    <property type="project" value="UniProtKB-KW"/>
</dbReference>
<evidence type="ECO:0000256" key="1">
    <source>
        <dbReference type="ARBA" id="ARBA00003283"/>
    </source>
</evidence>
<reference evidence="7 8" key="1">
    <citation type="submission" date="2016-11" db="EMBL/GenBank/DDBJ databases">
        <authorList>
            <person name="Varghese N."/>
            <person name="Submissions S."/>
        </authorList>
    </citation>
    <scope>NUCLEOTIDE SEQUENCE [LARGE SCALE GENOMIC DNA]</scope>
    <source>
        <strain evidence="7 8">FD</strain>
    </source>
</reference>
<dbReference type="Pfam" id="PF00589">
    <property type="entry name" value="Phage_integrase"/>
    <property type="match status" value="1"/>
</dbReference>
<dbReference type="InterPro" id="IPR011010">
    <property type="entry name" value="DNA_brk_join_enz"/>
</dbReference>
<dbReference type="InterPro" id="IPR004107">
    <property type="entry name" value="Integrase_SAM-like_N"/>
</dbReference>
<dbReference type="Pfam" id="PF14659">
    <property type="entry name" value="Phage_int_SAM_3"/>
    <property type="match status" value="1"/>
</dbReference>
<proteinExistence type="inferred from homology"/>
<dbReference type="GO" id="GO:0015074">
    <property type="term" value="P:DNA integration"/>
    <property type="evidence" value="ECO:0007669"/>
    <property type="project" value="UniProtKB-KW"/>
</dbReference>
<comment type="function">
    <text evidence="1">Site-specific tyrosine recombinase, which acts by catalyzing the cutting and rejoining of the recombining DNA molecules.</text>
</comment>
<dbReference type="RefSeq" id="WP_073382088.1">
    <property type="nucleotide sequence ID" value="NZ_FRBP01000001.1"/>
</dbReference>
<name>A0AB74EW27_9FIRM</name>
<evidence type="ECO:0000313" key="8">
    <source>
        <dbReference type="Proteomes" id="UP000184012"/>
    </source>
</evidence>
<dbReference type="InterPro" id="IPR013762">
    <property type="entry name" value="Integrase-like_cat_sf"/>
</dbReference>
<dbReference type="PROSITE" id="PS51898">
    <property type="entry name" value="TYR_RECOMBINASE"/>
    <property type="match status" value="1"/>
</dbReference>
<dbReference type="InterPro" id="IPR050090">
    <property type="entry name" value="Tyrosine_recombinase_XerCD"/>
</dbReference>
<dbReference type="PANTHER" id="PTHR30349">
    <property type="entry name" value="PHAGE INTEGRASE-RELATED"/>
    <property type="match status" value="1"/>
</dbReference>
<dbReference type="Gene3D" id="1.10.443.10">
    <property type="entry name" value="Intergrase catalytic core"/>
    <property type="match status" value="1"/>
</dbReference>
<gene>
    <name evidence="7" type="ORF">SAMN04515649_101351</name>
</gene>
<dbReference type="PANTHER" id="PTHR30349:SF64">
    <property type="entry name" value="PROPHAGE INTEGRASE INTD-RELATED"/>
    <property type="match status" value="1"/>
</dbReference>
<evidence type="ECO:0000256" key="3">
    <source>
        <dbReference type="ARBA" id="ARBA00022908"/>
    </source>
</evidence>
<dbReference type="SUPFAM" id="SSF56349">
    <property type="entry name" value="DNA breaking-rejoining enzymes"/>
    <property type="match status" value="1"/>
</dbReference>
<feature type="domain" description="Tyr recombinase" evidence="6">
    <location>
        <begin position="169"/>
        <end position="373"/>
    </location>
</feature>
<dbReference type="GO" id="GO:0003677">
    <property type="term" value="F:DNA binding"/>
    <property type="evidence" value="ECO:0007669"/>
    <property type="project" value="UniProtKB-KW"/>
</dbReference>
<evidence type="ECO:0000313" key="7">
    <source>
        <dbReference type="EMBL" id="SHK94705.1"/>
    </source>
</evidence>
<dbReference type="AlphaFoldDB" id="A0AB74EW27"/>
<protein>
    <submittedName>
        <fullName evidence="7">Site-specific recombinase XerD</fullName>
    </submittedName>
</protein>
<dbReference type="Gene3D" id="1.10.150.130">
    <property type="match status" value="1"/>
</dbReference>
<keyword evidence="4" id="KW-0238">DNA-binding</keyword>
<keyword evidence="5" id="KW-0233">DNA recombination</keyword>
<keyword evidence="3" id="KW-0229">DNA integration</keyword>